<gene>
    <name evidence="3" type="ORF">SAMN06297387_10219</name>
</gene>
<reference evidence="3 4" key="1">
    <citation type="submission" date="2017-09" db="EMBL/GenBank/DDBJ databases">
        <authorList>
            <person name="Ehlers B."/>
            <person name="Leendertz F.H."/>
        </authorList>
    </citation>
    <scope>NUCLEOTIDE SEQUENCE [LARGE SCALE GENOMIC DNA]</scope>
    <source>
        <strain evidence="3 4">CGMCC 4.7095</strain>
    </source>
</reference>
<dbReference type="EMBL" id="OCNE01000002">
    <property type="protein sequence ID" value="SOD60116.1"/>
    <property type="molecule type" value="Genomic_DNA"/>
</dbReference>
<feature type="domain" description="N,N-dimethylformamidase beta subunit-like C-terminal" evidence="2">
    <location>
        <begin position="74"/>
        <end position="529"/>
    </location>
</feature>
<evidence type="ECO:0000313" key="4">
    <source>
        <dbReference type="Proteomes" id="UP000219072"/>
    </source>
</evidence>
<evidence type="ECO:0000313" key="3">
    <source>
        <dbReference type="EMBL" id="SOD60116.1"/>
    </source>
</evidence>
<evidence type="ECO:0000259" key="2">
    <source>
        <dbReference type="Pfam" id="PF20254"/>
    </source>
</evidence>
<dbReference type="Proteomes" id="UP000219072">
    <property type="component" value="Unassembled WGS sequence"/>
</dbReference>
<protein>
    <recommendedName>
        <fullName evidence="2">N,N-dimethylformamidase beta subunit-like C-terminal domain-containing protein</fullName>
    </recommendedName>
</protein>
<dbReference type="OrthoDB" id="505641at2"/>
<dbReference type="AlphaFoldDB" id="A0A286DNA0"/>
<dbReference type="RefSeq" id="WP_097229464.1">
    <property type="nucleotide sequence ID" value="NZ_OCNE01000002.1"/>
</dbReference>
<dbReference type="Pfam" id="PF20254">
    <property type="entry name" value="DMFA2_C"/>
    <property type="match status" value="1"/>
</dbReference>
<accession>A0A286DNA0</accession>
<evidence type="ECO:0000256" key="1">
    <source>
        <dbReference type="SAM" id="MobiDB-lite"/>
    </source>
</evidence>
<organism evidence="3 4">
    <name type="scientific">Streptomyces zhaozhouensis</name>
    <dbReference type="NCBI Taxonomy" id="1300267"/>
    <lineage>
        <taxon>Bacteria</taxon>
        <taxon>Bacillati</taxon>
        <taxon>Actinomycetota</taxon>
        <taxon>Actinomycetes</taxon>
        <taxon>Kitasatosporales</taxon>
        <taxon>Streptomycetaceae</taxon>
        <taxon>Streptomyces</taxon>
    </lineage>
</organism>
<proteinExistence type="predicted"/>
<keyword evidence="4" id="KW-1185">Reference proteome</keyword>
<dbReference type="InterPro" id="IPR046540">
    <property type="entry name" value="DMFA2_C"/>
</dbReference>
<name>A0A286DNA0_9ACTN</name>
<feature type="region of interest" description="Disordered" evidence="1">
    <location>
        <begin position="1"/>
        <end position="26"/>
    </location>
</feature>
<sequence>MSSPTADGARPGGDLVPEQVSGLPPGPRRVWVEVPRPEGHPSAWCYSDRRSYRPGDVVALHVSATRSDLEMRIYRDGAHEETVHTERLTSVDFQPVPADAYQSGCGWAVTTTWTVPARVDPGPYLVEFRDPSAPATDRPLGHHFLVVRAPSPRPDALVQVLATCTWSAYDDWGGANHYFGLHPGTARGRSPVLSSQRPWARGQVWLPEGAPRMVGGTRPRGPRPPRYEFAEWAYLHGYAKYYAASGWATYERHFFRWAEARGHQVDLLVQEDLHADPAALTPYRCAVFAGHDEYWTARMRDHVDRYVEGGGRVARFAGNFMWQIRLEDDGASQVAYKYDASRRDPVAGTAAHHLLTGAWEDPEVGNPGATTFGVNALRGMYAGFGAFAPRSSRGYTVFRPEHWSLEGAGLGYADTFGDEAAVFSYEVDGLDYEFRDGLPYPSGTDGAPAGLEIVAMNWSTAAEDGRAVDRSHFMLGDGDARYRADIAGEPYTERNRRRFARGAGMVVSFPRGAGEVFTAGTCEWVNGLRTGDHAVSTVTGNVLRRFLGAGADG</sequence>